<sequence>MRDRLTPTLGAVSLLLLAAGLYLSFASPPDVNQKELVRIYYLHVPTAWVSYLAYGGTMIYSLLYLIRRDTRFDRVAAASAEVGVLMTTLTLFAGSLWAKPTWGTYWTWDPRLTTTAVGLLIYVGYFIIRGLIDDPHRRARVAAVLGVVGTLYIPINYMSVYWWRSIHQTPTVKLLGGLELSADPRMLTAFFTMLAAFTVLYFFLVRLRSILAAREEARLSAQDEAQLRGLNRSLSPLD</sequence>
<comment type="subcellular location">
    <subcellularLocation>
        <location evidence="1">Membrane</location>
        <topology evidence="1">Multi-pass membrane protein</topology>
    </subcellularLocation>
</comment>
<dbReference type="AlphaFoldDB" id="A0A1H7B8L1"/>
<dbReference type="InterPro" id="IPR002541">
    <property type="entry name" value="Cyt_c_assembly"/>
</dbReference>
<dbReference type="PRINTS" id="PR01386">
    <property type="entry name" value="CCMCBIOGNSIS"/>
</dbReference>
<dbReference type="GO" id="GO:0017004">
    <property type="term" value="P:cytochrome complex assembly"/>
    <property type="evidence" value="ECO:0007669"/>
    <property type="project" value="UniProtKB-KW"/>
</dbReference>
<evidence type="ECO:0000256" key="8">
    <source>
        <dbReference type="SAM" id="Phobius"/>
    </source>
</evidence>
<evidence type="ECO:0000256" key="6">
    <source>
        <dbReference type="ARBA" id="ARBA00022989"/>
    </source>
</evidence>
<dbReference type="InterPro" id="IPR003557">
    <property type="entry name" value="Cyt_c_biogenesis_CcmC"/>
</dbReference>
<dbReference type="Pfam" id="PF01578">
    <property type="entry name" value="Cytochrom_C_asm"/>
    <property type="match status" value="1"/>
</dbReference>
<keyword evidence="6 8" id="KW-1133">Transmembrane helix</keyword>
<evidence type="ECO:0000259" key="9">
    <source>
        <dbReference type="Pfam" id="PF01578"/>
    </source>
</evidence>
<evidence type="ECO:0000256" key="5">
    <source>
        <dbReference type="ARBA" id="ARBA00022748"/>
    </source>
</evidence>
<feature type="transmembrane region" description="Helical" evidence="8">
    <location>
        <begin position="42"/>
        <end position="66"/>
    </location>
</feature>
<feature type="transmembrane region" description="Helical" evidence="8">
    <location>
        <begin position="140"/>
        <end position="164"/>
    </location>
</feature>
<feature type="domain" description="Cytochrome c assembly protein" evidence="9">
    <location>
        <begin position="11"/>
        <end position="166"/>
    </location>
</feature>
<evidence type="ECO:0000256" key="3">
    <source>
        <dbReference type="ARBA" id="ARBA00016463"/>
    </source>
</evidence>
<comment type="similarity">
    <text evidence="2">Belongs to the CcmC/CycZ/HelC family.</text>
</comment>
<keyword evidence="5" id="KW-0201">Cytochrome c-type biogenesis</keyword>
<evidence type="ECO:0000256" key="2">
    <source>
        <dbReference type="ARBA" id="ARBA00005840"/>
    </source>
</evidence>
<dbReference type="InterPro" id="IPR045062">
    <property type="entry name" value="Cyt_c_biogenesis_CcsA/CcmC"/>
</dbReference>
<feature type="transmembrane region" description="Helical" evidence="8">
    <location>
        <begin position="184"/>
        <end position="204"/>
    </location>
</feature>
<evidence type="ECO:0000256" key="4">
    <source>
        <dbReference type="ARBA" id="ARBA00022692"/>
    </source>
</evidence>
<evidence type="ECO:0000256" key="7">
    <source>
        <dbReference type="ARBA" id="ARBA00023136"/>
    </source>
</evidence>
<feature type="transmembrane region" description="Helical" evidence="8">
    <location>
        <begin position="110"/>
        <end position="128"/>
    </location>
</feature>
<dbReference type="EMBL" id="FNZA01000016">
    <property type="protein sequence ID" value="SEJ73214.1"/>
    <property type="molecule type" value="Genomic_DNA"/>
</dbReference>
<name>A0A1H7B8L1_9DEIO</name>
<keyword evidence="7 8" id="KW-0472">Membrane</keyword>
<dbReference type="GO" id="GO:0005886">
    <property type="term" value="C:plasma membrane"/>
    <property type="evidence" value="ECO:0007669"/>
    <property type="project" value="TreeGrafter"/>
</dbReference>
<dbReference type="GO" id="GO:0015232">
    <property type="term" value="F:heme transmembrane transporter activity"/>
    <property type="evidence" value="ECO:0007669"/>
    <property type="project" value="InterPro"/>
</dbReference>
<gene>
    <name evidence="10" type="ORF">SAMN04488058_11637</name>
</gene>
<dbReference type="GO" id="GO:0020037">
    <property type="term" value="F:heme binding"/>
    <property type="evidence" value="ECO:0007669"/>
    <property type="project" value="InterPro"/>
</dbReference>
<dbReference type="STRING" id="856736.SAMN04488058_11637"/>
<dbReference type="RefSeq" id="WP_092265255.1">
    <property type="nucleotide sequence ID" value="NZ_FNZA01000016.1"/>
</dbReference>
<proteinExistence type="inferred from homology"/>
<evidence type="ECO:0000256" key="1">
    <source>
        <dbReference type="ARBA" id="ARBA00004141"/>
    </source>
</evidence>
<dbReference type="OrthoDB" id="9814290at2"/>
<accession>A0A1H7B8L1</accession>
<organism evidence="10 11">
    <name type="scientific">Deinococcus reticulitermitis</name>
    <dbReference type="NCBI Taxonomy" id="856736"/>
    <lineage>
        <taxon>Bacteria</taxon>
        <taxon>Thermotogati</taxon>
        <taxon>Deinococcota</taxon>
        <taxon>Deinococci</taxon>
        <taxon>Deinococcales</taxon>
        <taxon>Deinococcaceae</taxon>
        <taxon>Deinococcus</taxon>
    </lineage>
</organism>
<dbReference type="PANTHER" id="PTHR30071:SF1">
    <property type="entry name" value="CYTOCHROME B_B6 PROTEIN-RELATED"/>
    <property type="match status" value="1"/>
</dbReference>
<dbReference type="Proteomes" id="UP000199223">
    <property type="component" value="Unassembled WGS sequence"/>
</dbReference>
<protein>
    <recommendedName>
        <fullName evidence="3">Heme exporter protein C</fullName>
    </recommendedName>
</protein>
<feature type="transmembrane region" description="Helical" evidence="8">
    <location>
        <begin position="78"/>
        <end position="98"/>
    </location>
</feature>
<evidence type="ECO:0000313" key="11">
    <source>
        <dbReference type="Proteomes" id="UP000199223"/>
    </source>
</evidence>
<keyword evidence="4 8" id="KW-0812">Transmembrane</keyword>
<keyword evidence="11" id="KW-1185">Reference proteome</keyword>
<dbReference type="PANTHER" id="PTHR30071">
    <property type="entry name" value="HEME EXPORTER PROTEIN C"/>
    <property type="match status" value="1"/>
</dbReference>
<reference evidence="11" key="1">
    <citation type="submission" date="2016-10" db="EMBL/GenBank/DDBJ databases">
        <authorList>
            <person name="Varghese N."/>
            <person name="Submissions S."/>
        </authorList>
    </citation>
    <scope>NUCLEOTIDE SEQUENCE [LARGE SCALE GENOMIC DNA]</scope>
    <source>
        <strain evidence="11">CGMCC 1.10218</strain>
    </source>
</reference>
<evidence type="ECO:0000313" key="10">
    <source>
        <dbReference type="EMBL" id="SEJ73214.1"/>
    </source>
</evidence>